<dbReference type="CDD" id="cd00038">
    <property type="entry name" value="CAP_ED"/>
    <property type="match status" value="1"/>
</dbReference>
<feature type="domain" description="Cyclic nucleotide-binding" evidence="1">
    <location>
        <begin position="35"/>
        <end position="125"/>
    </location>
</feature>
<dbReference type="SUPFAM" id="SSF51206">
    <property type="entry name" value="cAMP-binding domain-like"/>
    <property type="match status" value="1"/>
</dbReference>
<dbReference type="Gene3D" id="2.60.120.10">
    <property type="entry name" value="Jelly Rolls"/>
    <property type="match status" value="1"/>
</dbReference>
<dbReference type="PROSITE" id="PS50042">
    <property type="entry name" value="CNMP_BINDING_3"/>
    <property type="match status" value="1"/>
</dbReference>
<dbReference type="InterPro" id="IPR000595">
    <property type="entry name" value="cNMP-bd_dom"/>
</dbReference>
<dbReference type="Pfam" id="PF00027">
    <property type="entry name" value="cNMP_binding"/>
    <property type="match status" value="1"/>
</dbReference>
<reference evidence="2" key="1">
    <citation type="submission" date="2020-07" db="EMBL/GenBank/DDBJ databases">
        <title>Huge and variable diversity of episymbiotic CPR bacteria and DPANN archaea in groundwater ecosystems.</title>
        <authorList>
            <person name="He C.Y."/>
            <person name="Keren R."/>
            <person name="Whittaker M."/>
            <person name="Farag I.F."/>
            <person name="Doudna J."/>
            <person name="Cate J.H.D."/>
            <person name="Banfield J.F."/>
        </authorList>
    </citation>
    <scope>NUCLEOTIDE SEQUENCE</scope>
    <source>
        <strain evidence="2">NC_groundwater_763_Ag_S-0.2um_68_21</strain>
    </source>
</reference>
<dbReference type="SMART" id="SM00100">
    <property type="entry name" value="cNMP"/>
    <property type="match status" value="1"/>
</dbReference>
<dbReference type="InterPro" id="IPR014710">
    <property type="entry name" value="RmlC-like_jellyroll"/>
</dbReference>
<dbReference type="EMBL" id="JACPUR010000040">
    <property type="protein sequence ID" value="MBI3129313.1"/>
    <property type="molecule type" value="Genomic_DNA"/>
</dbReference>
<organism evidence="2 3">
    <name type="scientific">Tectimicrobiota bacterium</name>
    <dbReference type="NCBI Taxonomy" id="2528274"/>
    <lineage>
        <taxon>Bacteria</taxon>
        <taxon>Pseudomonadati</taxon>
        <taxon>Nitrospinota/Tectimicrobiota group</taxon>
        <taxon>Candidatus Tectimicrobiota</taxon>
    </lineage>
</organism>
<gene>
    <name evidence="2" type="ORF">HYZ11_17020</name>
</gene>
<dbReference type="PANTHER" id="PTHR23011">
    <property type="entry name" value="CYCLIC NUCLEOTIDE-BINDING DOMAIN CONTAINING PROTEIN"/>
    <property type="match status" value="1"/>
</dbReference>
<evidence type="ECO:0000313" key="3">
    <source>
        <dbReference type="Proteomes" id="UP000782312"/>
    </source>
</evidence>
<sequence>MAGSGGAGVQKVVFRRALPERLQYVLVKLQKTCAFFSSMQESEVREFLRLCRMESFDEGSLIFQRGEPGGCMYIVVSGQVSVVPGGAHKHEVRLGPGDAFGEMALLEVAPRSGSAWAMKKTVLLAASAEVLGAPSPFLRAKVMTNVARQLARYLREADAFIEGWAKEEKEEKAAPATP</sequence>
<name>A0A932MPX4_UNCTE</name>
<proteinExistence type="predicted"/>
<dbReference type="Proteomes" id="UP000782312">
    <property type="component" value="Unassembled WGS sequence"/>
</dbReference>
<dbReference type="PANTHER" id="PTHR23011:SF28">
    <property type="entry name" value="CYCLIC NUCLEOTIDE-BINDING DOMAIN CONTAINING PROTEIN"/>
    <property type="match status" value="1"/>
</dbReference>
<evidence type="ECO:0000259" key="1">
    <source>
        <dbReference type="PROSITE" id="PS50042"/>
    </source>
</evidence>
<comment type="caution">
    <text evidence="2">The sequence shown here is derived from an EMBL/GenBank/DDBJ whole genome shotgun (WGS) entry which is preliminary data.</text>
</comment>
<dbReference type="InterPro" id="IPR018490">
    <property type="entry name" value="cNMP-bd_dom_sf"/>
</dbReference>
<accession>A0A932MPX4</accession>
<protein>
    <submittedName>
        <fullName evidence="2">Cyclic nucleotide-binding domain-containing protein</fullName>
    </submittedName>
</protein>
<evidence type="ECO:0000313" key="2">
    <source>
        <dbReference type="EMBL" id="MBI3129313.1"/>
    </source>
</evidence>
<dbReference type="AlphaFoldDB" id="A0A932MPX4"/>